<feature type="transmembrane region" description="Helical" evidence="3">
    <location>
        <begin position="107"/>
        <end position="130"/>
    </location>
</feature>
<feature type="transmembrane region" description="Helical" evidence="3">
    <location>
        <begin position="12"/>
        <end position="35"/>
    </location>
</feature>
<dbReference type="Proteomes" id="UP000310158">
    <property type="component" value="Unassembled WGS sequence"/>
</dbReference>
<dbReference type="InterPro" id="IPR050452">
    <property type="entry name" value="Metacaspase"/>
</dbReference>
<dbReference type="GO" id="GO:0006508">
    <property type="term" value="P:proteolysis"/>
    <property type="evidence" value="ECO:0007669"/>
    <property type="project" value="InterPro"/>
</dbReference>
<gene>
    <name evidence="5" type="ORF">EW146_g9899</name>
</gene>
<proteinExistence type="inferred from homology"/>
<evidence type="ECO:0000259" key="4">
    <source>
        <dbReference type="Pfam" id="PF00656"/>
    </source>
</evidence>
<dbReference type="GO" id="GO:0005737">
    <property type="term" value="C:cytoplasm"/>
    <property type="evidence" value="ECO:0007669"/>
    <property type="project" value="TreeGrafter"/>
</dbReference>
<feature type="region of interest" description="Disordered" evidence="2">
    <location>
        <begin position="452"/>
        <end position="498"/>
    </location>
</feature>
<sequence length="691" mass="75669">MTSKPVRITAYSIALVSIGTSFTSFSFSPLLLSSVTTHSILFSDGPVISGVVASYVAAKFIFLTLFRGSPRLTSNSLSTWGVWIAICACIWTVGFVIAELIPFFSDLLSIISSVLTVWFTYGLSGVLWLYDNGPRHSEGGRGKGYTGYFGSTKAKVNFGISVFVIVMSAVIMVLGMYSAIKSIAQNVSEASVIIDHVHTMSLVNLDAREMEMDVDGRDGEFVSPVERVWTTADEELGLPGKSQEVALGTLHGTHKDVDAFRDLLTGVYGYQEDEVVVMKDERRARRPNLVPTQDNIRRELHKLVRAAEPGDHFVLLFAGHSIQQDAVEDTQEEDGKDEVIITSDEKKIVDNELKEILVDNLPPGCNLIAIFDTCHSGTLLDLPHHSCNQIYVPWISKGTRRTKTLQSTTTRRLTALVPRRPNSRSNAAIGSLDALAEITNTKRRHMTIDTMVHHPSDPSAHSPCRSMSASENKPVHNSFSSVSSSSSPSRLALKPHPRTRVPTIQFDSIQAKVDSEITLTTPRRPLPERKSRAFRGGDINVKAENSVMNMPTVTSPIQCESPPSFFECDGWCPEVGDASRSRGENMTDLRLGVGVVVSVLGCSAGLGGAGWVYDAGPLQVSDFEVLYKLSTQLHQWTHERKKEVSAKSVPPTLAQKEVDGEMNAFQAPVVSLIRSFVDAGRCLMRILCLGS</sequence>
<comment type="similarity">
    <text evidence="1">Belongs to the peptidase C14B family.</text>
</comment>
<name>A0A4S4L739_9AGAM</name>
<evidence type="ECO:0000256" key="1">
    <source>
        <dbReference type="ARBA" id="ARBA00009005"/>
    </source>
</evidence>
<evidence type="ECO:0000256" key="2">
    <source>
        <dbReference type="SAM" id="MobiDB-lite"/>
    </source>
</evidence>
<feature type="domain" description="Peptidase C14 caspase" evidence="4">
    <location>
        <begin position="249"/>
        <end position="451"/>
    </location>
</feature>
<dbReference type="Gene3D" id="3.40.50.12660">
    <property type="match status" value="1"/>
</dbReference>
<feature type="compositionally biased region" description="Polar residues" evidence="2">
    <location>
        <begin position="465"/>
        <end position="477"/>
    </location>
</feature>
<feature type="transmembrane region" description="Helical" evidence="3">
    <location>
        <begin position="47"/>
        <end position="68"/>
    </location>
</feature>
<dbReference type="AlphaFoldDB" id="A0A4S4L739"/>
<feature type="compositionally biased region" description="Low complexity" evidence="2">
    <location>
        <begin position="478"/>
        <end position="489"/>
    </location>
</feature>
<keyword evidence="6" id="KW-1185">Reference proteome</keyword>
<evidence type="ECO:0000313" key="5">
    <source>
        <dbReference type="EMBL" id="THH05450.1"/>
    </source>
</evidence>
<dbReference type="EMBL" id="SGPL01001006">
    <property type="protein sequence ID" value="THH05450.1"/>
    <property type="molecule type" value="Genomic_DNA"/>
</dbReference>
<dbReference type="OrthoDB" id="3223806at2759"/>
<keyword evidence="3" id="KW-0812">Transmembrane</keyword>
<organism evidence="5 6">
    <name type="scientific">Bondarzewia mesenterica</name>
    <dbReference type="NCBI Taxonomy" id="1095465"/>
    <lineage>
        <taxon>Eukaryota</taxon>
        <taxon>Fungi</taxon>
        <taxon>Dikarya</taxon>
        <taxon>Basidiomycota</taxon>
        <taxon>Agaricomycotina</taxon>
        <taxon>Agaricomycetes</taxon>
        <taxon>Russulales</taxon>
        <taxon>Bondarzewiaceae</taxon>
        <taxon>Bondarzewia</taxon>
    </lineage>
</organism>
<protein>
    <recommendedName>
        <fullName evidence="4">Peptidase C14 caspase domain-containing protein</fullName>
    </recommendedName>
</protein>
<dbReference type="Pfam" id="PF00656">
    <property type="entry name" value="Peptidase_C14"/>
    <property type="match status" value="1"/>
</dbReference>
<feature type="transmembrane region" description="Helical" evidence="3">
    <location>
        <begin position="80"/>
        <end position="101"/>
    </location>
</feature>
<keyword evidence="3" id="KW-1133">Transmembrane helix</keyword>
<evidence type="ECO:0000256" key="3">
    <source>
        <dbReference type="SAM" id="Phobius"/>
    </source>
</evidence>
<keyword evidence="3" id="KW-0472">Membrane</keyword>
<dbReference type="InterPro" id="IPR011600">
    <property type="entry name" value="Pept_C14_caspase"/>
</dbReference>
<comment type="caution">
    <text evidence="5">The sequence shown here is derived from an EMBL/GenBank/DDBJ whole genome shotgun (WGS) entry which is preliminary data.</text>
</comment>
<dbReference type="GO" id="GO:0004197">
    <property type="term" value="F:cysteine-type endopeptidase activity"/>
    <property type="evidence" value="ECO:0007669"/>
    <property type="project" value="InterPro"/>
</dbReference>
<dbReference type="PANTHER" id="PTHR48104">
    <property type="entry name" value="METACASPASE-4"/>
    <property type="match status" value="1"/>
</dbReference>
<dbReference type="PANTHER" id="PTHR48104:SF30">
    <property type="entry name" value="METACASPASE-1"/>
    <property type="match status" value="1"/>
</dbReference>
<evidence type="ECO:0000313" key="6">
    <source>
        <dbReference type="Proteomes" id="UP000310158"/>
    </source>
</evidence>
<reference evidence="5 6" key="1">
    <citation type="submission" date="2019-02" db="EMBL/GenBank/DDBJ databases">
        <title>Genome sequencing of the rare red list fungi Bondarzewia mesenterica.</title>
        <authorList>
            <person name="Buettner E."/>
            <person name="Kellner H."/>
        </authorList>
    </citation>
    <scope>NUCLEOTIDE SEQUENCE [LARGE SCALE GENOMIC DNA]</scope>
    <source>
        <strain evidence="5 6">DSM 108281</strain>
    </source>
</reference>
<feature type="transmembrane region" description="Helical" evidence="3">
    <location>
        <begin position="158"/>
        <end position="180"/>
    </location>
</feature>
<accession>A0A4S4L739</accession>